<dbReference type="KEGG" id="vg:65102039"/>
<sequence>MDNFLTKDVFFLPSKSVLSYEVTYAFARLNVTITANPECVDEWLDNVKNKAVVINKSLCLGLDTEWCLHDRKRRRLAIVQLCFEDTVLIYQLSHAKVLSTSFVKMLESNEVEFTGVEVNEDLRKLRDDYGVQFKGRTIDTRDLAARTCCDDRYLKSGLKTLTEQFMGTHLSKDINVTLSNWEKHMLSFEQIKYAAIDAYVSYKCKEAILASHLSIPID</sequence>
<proteinExistence type="predicted"/>
<dbReference type="PANTHER" id="PTHR13620:SF104">
    <property type="entry name" value="EXONUCLEASE 3'-5' DOMAIN-CONTAINING PROTEIN 2"/>
    <property type="match status" value="1"/>
</dbReference>
<evidence type="ECO:0000313" key="4">
    <source>
        <dbReference type="EMBL" id="AVN99308.1"/>
    </source>
</evidence>
<organism evidence="4">
    <name type="scientific">Pistachio ampelovirus A</name>
    <dbReference type="NCBI Taxonomy" id="2093224"/>
    <lineage>
        <taxon>Viruses</taxon>
        <taxon>Riboviria</taxon>
        <taxon>Orthornavirae</taxon>
        <taxon>Kitrinoviricota</taxon>
        <taxon>Alsuviricetes</taxon>
        <taxon>Martellivirales</taxon>
        <taxon>Closteroviridae</taxon>
        <taxon>Ampelovirus</taxon>
        <taxon>Ampelovirus pistaciae</taxon>
    </lineage>
</organism>
<dbReference type="InterPro" id="IPR002562">
    <property type="entry name" value="3'-5'_exonuclease_dom"/>
</dbReference>
<dbReference type="GeneID" id="65102039"/>
<evidence type="ECO:0000259" key="3">
    <source>
        <dbReference type="SMART" id="SM00474"/>
    </source>
</evidence>
<keyword evidence="1" id="KW-0540">Nuclease</keyword>
<accession>A0A499PR10</accession>
<dbReference type="RefSeq" id="YP_010086809.1">
    <property type="nucleotide sequence ID" value="NC_055482.1"/>
</dbReference>
<evidence type="ECO:0000313" key="5">
    <source>
        <dbReference type="Proteomes" id="UP000502394"/>
    </source>
</evidence>
<dbReference type="InterPro" id="IPR012337">
    <property type="entry name" value="RNaseH-like_sf"/>
</dbReference>
<dbReference type="GO" id="GO:0008408">
    <property type="term" value="F:3'-5' exonuclease activity"/>
    <property type="evidence" value="ECO:0007669"/>
    <property type="project" value="InterPro"/>
</dbReference>
<dbReference type="CDD" id="cd06141">
    <property type="entry name" value="WRN_exo"/>
    <property type="match status" value="1"/>
</dbReference>
<keyword evidence="5" id="KW-1185">Reference proteome</keyword>
<feature type="domain" description="3'-5' exonuclease" evidence="3">
    <location>
        <begin position="31"/>
        <end position="213"/>
    </location>
</feature>
<dbReference type="Gene3D" id="3.30.420.10">
    <property type="entry name" value="Ribonuclease H-like superfamily/Ribonuclease H"/>
    <property type="match status" value="1"/>
</dbReference>
<evidence type="ECO:0000256" key="1">
    <source>
        <dbReference type="ARBA" id="ARBA00022722"/>
    </source>
</evidence>
<dbReference type="Pfam" id="PF01612">
    <property type="entry name" value="DNA_pol_A_exo1"/>
    <property type="match status" value="1"/>
</dbReference>
<reference evidence="4" key="1">
    <citation type="journal article" date="2018" name="Plant Dis.">
        <title>Discovery of Viruses and Virus-Like Pathogens in Pistachio using High-Throughput Sequencing.</title>
        <authorList>
            <person name="Al Rwahnih M."/>
            <person name="Rowhani A."/>
            <person name="Westrick N."/>
            <person name="Stevens K."/>
            <person name="Diaz-Lara A."/>
            <person name="Trouillas F.P."/>
            <person name="Preece J."/>
            <person name="Kallsen C."/>
            <person name="Farrar K."/>
            <person name="Golino D."/>
        </authorList>
    </citation>
    <scope>NUCLEOTIDE SEQUENCE [LARGE SCALE GENOMIC DNA]</scope>
    <source>
        <strain evidence="4">W10</strain>
    </source>
</reference>
<dbReference type="GO" id="GO:0003676">
    <property type="term" value="F:nucleic acid binding"/>
    <property type="evidence" value="ECO:0007669"/>
    <property type="project" value="InterPro"/>
</dbReference>
<dbReference type="SUPFAM" id="SSF53098">
    <property type="entry name" value="Ribonuclease H-like"/>
    <property type="match status" value="1"/>
</dbReference>
<protein>
    <recommendedName>
        <fullName evidence="3">3'-5' exonuclease domain-containing protein</fullName>
    </recommendedName>
</protein>
<dbReference type="InterPro" id="IPR051132">
    <property type="entry name" value="3-5_Exonuclease_domain"/>
</dbReference>
<dbReference type="PANTHER" id="PTHR13620">
    <property type="entry name" value="3-5 EXONUCLEASE"/>
    <property type="match status" value="1"/>
</dbReference>
<dbReference type="InterPro" id="IPR036397">
    <property type="entry name" value="RNaseH_sf"/>
</dbReference>
<dbReference type="SMART" id="SM00474">
    <property type="entry name" value="35EXOc"/>
    <property type="match status" value="1"/>
</dbReference>
<dbReference type="GO" id="GO:0006139">
    <property type="term" value="P:nucleobase-containing compound metabolic process"/>
    <property type="evidence" value="ECO:0007669"/>
    <property type="project" value="InterPro"/>
</dbReference>
<evidence type="ECO:0000256" key="2">
    <source>
        <dbReference type="ARBA" id="ARBA00022801"/>
    </source>
</evidence>
<keyword evidence="2" id="KW-0378">Hydrolase</keyword>
<dbReference type="EMBL" id="MF198462">
    <property type="protein sequence ID" value="AVN99308.1"/>
    <property type="molecule type" value="Genomic_RNA"/>
</dbReference>
<dbReference type="Proteomes" id="UP000502394">
    <property type="component" value="Segment"/>
</dbReference>
<name>A0A499PR10_9CLOS</name>